<keyword evidence="4" id="KW-1185">Reference proteome</keyword>
<dbReference type="OrthoDB" id="7172369at2"/>
<feature type="domain" description="DUF6438" evidence="2">
    <location>
        <begin position="183"/>
        <end position="294"/>
    </location>
</feature>
<evidence type="ECO:0000313" key="4">
    <source>
        <dbReference type="Proteomes" id="UP000248553"/>
    </source>
</evidence>
<dbReference type="EMBL" id="QHKM01000001">
    <property type="protein sequence ID" value="RAK69949.1"/>
    <property type="molecule type" value="Genomic_DNA"/>
</dbReference>
<evidence type="ECO:0000256" key="1">
    <source>
        <dbReference type="SAM" id="SignalP"/>
    </source>
</evidence>
<evidence type="ECO:0000313" key="3">
    <source>
        <dbReference type="EMBL" id="RAK69949.1"/>
    </source>
</evidence>
<keyword evidence="1" id="KW-0732">Signal</keyword>
<name>A0A328BTL8_9BACT</name>
<dbReference type="RefSeq" id="WP_111476685.1">
    <property type="nucleotide sequence ID" value="NZ_QHKM01000001.1"/>
</dbReference>
<dbReference type="AlphaFoldDB" id="A0A328BTL8"/>
<feature type="signal peptide" evidence="1">
    <location>
        <begin position="1"/>
        <end position="20"/>
    </location>
</feature>
<dbReference type="InterPro" id="IPR045497">
    <property type="entry name" value="DUF6438"/>
</dbReference>
<dbReference type="Pfam" id="PF20033">
    <property type="entry name" value="DUF6438"/>
    <property type="match status" value="1"/>
</dbReference>
<proteinExistence type="predicted"/>
<organism evidence="3 4">
    <name type="scientific">Hymenobacter edaphi</name>
    <dbReference type="NCBI Taxonomy" id="2211146"/>
    <lineage>
        <taxon>Bacteria</taxon>
        <taxon>Pseudomonadati</taxon>
        <taxon>Bacteroidota</taxon>
        <taxon>Cytophagia</taxon>
        <taxon>Cytophagales</taxon>
        <taxon>Hymenobacteraceae</taxon>
        <taxon>Hymenobacter</taxon>
    </lineage>
</organism>
<feature type="chain" id="PRO_5016296656" description="DUF6438 domain-containing protein" evidence="1">
    <location>
        <begin position="21"/>
        <end position="299"/>
    </location>
</feature>
<sequence>MRFRLLHLFLCLLLTFHAFGQIDTLRHKSGIEAYVKARGGYAAVELMAVNQVLGDSAAIPAPVPTYWSRADFNHDGADDLLVRANIRRQPTTSPHDKFLVLTGGTNPQLVQLDNGYYSSPDAMWRTVRPITLANKVYLIYAALQTIETRRQLFRRFSQDTLYLQTNRPMLFTTHPAPTAPVTRITYATTQCFGICPAFRVVIKPNGVVEYAGMADARPRGKYRLRMSATDLAYLSELLRNLNLPELADKYQMHWSDGPTCYLGVMFADGRAKHIEDYGMQGTYGLAVLYQFLWQQYQPR</sequence>
<evidence type="ECO:0000259" key="2">
    <source>
        <dbReference type="Pfam" id="PF20033"/>
    </source>
</evidence>
<protein>
    <recommendedName>
        <fullName evidence="2">DUF6438 domain-containing protein</fullName>
    </recommendedName>
</protein>
<gene>
    <name evidence="3" type="ORF">DLM85_03595</name>
</gene>
<comment type="caution">
    <text evidence="3">The sequence shown here is derived from an EMBL/GenBank/DDBJ whole genome shotgun (WGS) entry which is preliminary data.</text>
</comment>
<dbReference type="Proteomes" id="UP000248553">
    <property type="component" value="Unassembled WGS sequence"/>
</dbReference>
<accession>A0A328BTL8</accession>
<reference evidence="4" key="1">
    <citation type="submission" date="2018-05" db="EMBL/GenBank/DDBJ databases">
        <authorList>
            <person name="Nie L."/>
        </authorList>
    </citation>
    <scope>NUCLEOTIDE SEQUENCE [LARGE SCALE GENOMIC DNA]</scope>
    <source>
        <strain evidence="4">NL</strain>
    </source>
</reference>